<evidence type="ECO:0000256" key="3">
    <source>
        <dbReference type="ARBA" id="ARBA00022989"/>
    </source>
</evidence>
<dbReference type="EMBL" id="JBHTCA010000006">
    <property type="protein sequence ID" value="MFC7409504.1"/>
    <property type="molecule type" value="Genomic_DNA"/>
</dbReference>
<dbReference type="InterPro" id="IPR021147">
    <property type="entry name" value="DUF697"/>
</dbReference>
<sequence length="425" mass="44448">MKHFYRLMLVFAVVLGVYAALSVVATFSQLADAADRLMAGAGTPVFWVLLLAFVGLVAWPTILMMRLPRMQLPPRDTSEPAYSRHQSWLKKHLSAHPDMQVQTLARRDDLPSAMGVLDEQARRLIQQTAGGVFISTALIQNGRLDGLVMLGMQLKLIGQLAALYRLRPTPRQITYLYGNVAGTMLLSSQLDDLDFKELAAPIVSSVAPSLATAIPGMQGVGQLLVNSMASGSANAFLTLRVGLIAQAYCMPSVEPAQAEVRQSATRLALAMLGTIAREQGQKIALGVWGSVKQGTVDTVQSATQGVRRATKAAKETVKATTTTVADTVVSTADGVITVAVAGTQAVLDTGVKVGKGAVEAAQSAGEATAETAVKATAAIGSSSIKGAKAVADVGEAAIESAGKLFKRKSGNAAAPPDDTKQIGLL</sequence>
<dbReference type="RefSeq" id="WP_382223302.1">
    <property type="nucleotide sequence ID" value="NZ_JBHTCA010000006.1"/>
</dbReference>
<reference evidence="7" key="1">
    <citation type="journal article" date="2019" name="Int. J. Syst. Evol. Microbiol.">
        <title>The Global Catalogue of Microorganisms (GCM) 10K type strain sequencing project: providing services to taxonomists for standard genome sequencing and annotation.</title>
        <authorList>
            <consortium name="The Broad Institute Genomics Platform"/>
            <consortium name="The Broad Institute Genome Sequencing Center for Infectious Disease"/>
            <person name="Wu L."/>
            <person name="Ma J."/>
        </authorList>
    </citation>
    <scope>NUCLEOTIDE SEQUENCE [LARGE SCALE GENOMIC DNA]</scope>
    <source>
        <strain evidence="7">CGMCC 1.12371</strain>
    </source>
</reference>
<evidence type="ECO:0000313" key="7">
    <source>
        <dbReference type="Proteomes" id="UP001596501"/>
    </source>
</evidence>
<feature type="transmembrane region" description="Helical" evidence="5">
    <location>
        <begin position="43"/>
        <end position="65"/>
    </location>
</feature>
<organism evidence="6 7">
    <name type="scientific">Hydrogenophaga atypica</name>
    <dbReference type="NCBI Taxonomy" id="249409"/>
    <lineage>
        <taxon>Bacteria</taxon>
        <taxon>Pseudomonadati</taxon>
        <taxon>Pseudomonadota</taxon>
        <taxon>Betaproteobacteria</taxon>
        <taxon>Burkholderiales</taxon>
        <taxon>Comamonadaceae</taxon>
        <taxon>Hydrogenophaga</taxon>
    </lineage>
</organism>
<keyword evidence="7" id="KW-1185">Reference proteome</keyword>
<dbReference type="Proteomes" id="UP001596501">
    <property type="component" value="Unassembled WGS sequence"/>
</dbReference>
<evidence type="ECO:0000256" key="4">
    <source>
        <dbReference type="ARBA" id="ARBA00023136"/>
    </source>
</evidence>
<evidence type="ECO:0000256" key="1">
    <source>
        <dbReference type="ARBA" id="ARBA00004141"/>
    </source>
</evidence>
<accession>A0ABW2QJB5</accession>
<keyword evidence="2 5" id="KW-0812">Transmembrane</keyword>
<gene>
    <name evidence="6" type="ORF">ACFQPB_11590</name>
</gene>
<keyword evidence="3 5" id="KW-1133">Transmembrane helix</keyword>
<name>A0ABW2QJB5_9BURK</name>
<protein>
    <submittedName>
        <fullName evidence="6">DUF697 domain-containing protein</fullName>
    </submittedName>
</protein>
<dbReference type="Pfam" id="PF05128">
    <property type="entry name" value="DUF697"/>
    <property type="match status" value="1"/>
</dbReference>
<proteinExistence type="predicted"/>
<evidence type="ECO:0000256" key="2">
    <source>
        <dbReference type="ARBA" id="ARBA00022692"/>
    </source>
</evidence>
<evidence type="ECO:0000313" key="6">
    <source>
        <dbReference type="EMBL" id="MFC7409504.1"/>
    </source>
</evidence>
<keyword evidence="4 5" id="KW-0472">Membrane</keyword>
<evidence type="ECO:0000256" key="5">
    <source>
        <dbReference type="SAM" id="Phobius"/>
    </source>
</evidence>
<comment type="subcellular location">
    <subcellularLocation>
        <location evidence="1">Membrane</location>
        <topology evidence="1">Multi-pass membrane protein</topology>
    </subcellularLocation>
</comment>
<comment type="caution">
    <text evidence="6">The sequence shown here is derived from an EMBL/GenBank/DDBJ whole genome shotgun (WGS) entry which is preliminary data.</text>
</comment>